<proteinExistence type="predicted"/>
<accession>A0A0U1NYV9</accession>
<reference evidence="2" key="1">
    <citation type="submission" date="2015-05" db="EMBL/GenBank/DDBJ databases">
        <authorList>
            <person name="Urmite Genomes"/>
        </authorList>
    </citation>
    <scope>NUCLEOTIDE SEQUENCE [LARGE SCALE GENOMIC DNA]</scope>
    <source>
        <strain evidence="2">LF1</strain>
    </source>
</reference>
<dbReference type="OrthoDB" id="583051at2"/>
<evidence type="ECO:0000313" key="2">
    <source>
        <dbReference type="Proteomes" id="UP000199087"/>
    </source>
</evidence>
<dbReference type="AlphaFoldDB" id="A0A0U1NYV9"/>
<dbReference type="EMBL" id="CVRB01000003">
    <property type="protein sequence ID" value="CRK83002.1"/>
    <property type="molecule type" value="Genomic_DNA"/>
</dbReference>
<sequence length="344" mass="40054">MDKKFRDFLINFNKFKNKHLWSGCFHEDSNCSQRIIKAHSIQNNKILNKISENGEVLMFGAVGGNDYGITTDLQEKGRKKATTFTGFCGHHDHSIFRPIENYDYIPGNAEQEFLFTYRATAKEYHAKKSSANMYRTLLDLLDKGSYTAISSSFEAGPPSEEHIHYMKELYSRALFGTQDAEKRLERYRQKLNTDLENMFYDDIITNVIVLGEEYHIAVSSATFLEENLNGTKINDLGDFSISLAPLFITVFPQNGQTFILLSHFKRNDRRYRFIKEDLLKRDTREIKMILSNIILSHVENLVVSPKRWRETKLSTRNKITKLFNKNTKEVNNPLIIDYNLDLFL</sequence>
<protein>
    <submittedName>
        <fullName evidence="1">Uncharacterized protein</fullName>
    </submittedName>
</protein>
<gene>
    <name evidence="1" type="ORF">BN000_02957</name>
</gene>
<organism evidence="1 2">
    <name type="scientific">Neobacillus massiliamazoniensis</name>
    <dbReference type="NCBI Taxonomy" id="1499688"/>
    <lineage>
        <taxon>Bacteria</taxon>
        <taxon>Bacillati</taxon>
        <taxon>Bacillota</taxon>
        <taxon>Bacilli</taxon>
        <taxon>Bacillales</taxon>
        <taxon>Bacillaceae</taxon>
        <taxon>Neobacillus</taxon>
    </lineage>
</organism>
<name>A0A0U1NYV9_9BACI</name>
<dbReference type="STRING" id="1499688.BN000_02957"/>
<dbReference type="Proteomes" id="UP000199087">
    <property type="component" value="Unassembled WGS sequence"/>
</dbReference>
<keyword evidence="2" id="KW-1185">Reference proteome</keyword>
<dbReference type="RefSeq" id="WP_090635299.1">
    <property type="nucleotide sequence ID" value="NZ_CVRB01000003.1"/>
</dbReference>
<evidence type="ECO:0000313" key="1">
    <source>
        <dbReference type="EMBL" id="CRK83002.1"/>
    </source>
</evidence>